<name>A0A7J0FZS4_9ERIC</name>
<dbReference type="PANTHER" id="PTHR10309">
    <property type="entry name" value="MANNOSE-6-PHOSPHATE ISOMERASE"/>
    <property type="match status" value="1"/>
</dbReference>
<evidence type="ECO:0000313" key="3">
    <source>
        <dbReference type="Proteomes" id="UP000585474"/>
    </source>
</evidence>
<dbReference type="GO" id="GO:0005829">
    <property type="term" value="C:cytosol"/>
    <property type="evidence" value="ECO:0007669"/>
    <property type="project" value="TreeGrafter"/>
</dbReference>
<dbReference type="EMBL" id="BJWL01000016">
    <property type="protein sequence ID" value="GFZ03660.1"/>
    <property type="molecule type" value="Genomic_DNA"/>
</dbReference>
<keyword evidence="3" id="KW-1185">Reference proteome</keyword>
<dbReference type="GO" id="GO:0009298">
    <property type="term" value="P:GDP-mannose biosynthetic process"/>
    <property type="evidence" value="ECO:0007669"/>
    <property type="project" value="InterPro"/>
</dbReference>
<evidence type="ECO:0000256" key="1">
    <source>
        <dbReference type="SAM" id="MobiDB-lite"/>
    </source>
</evidence>
<dbReference type="InterPro" id="IPR011051">
    <property type="entry name" value="RmlC_Cupin_sf"/>
</dbReference>
<dbReference type="Gene3D" id="2.60.120.10">
    <property type="entry name" value="Jelly Rolls"/>
    <property type="match status" value="1"/>
</dbReference>
<reference evidence="2 3" key="1">
    <citation type="submission" date="2019-07" db="EMBL/GenBank/DDBJ databases">
        <title>De Novo Assembly of kiwifruit Actinidia rufa.</title>
        <authorList>
            <person name="Sugita-Konishi S."/>
            <person name="Sato K."/>
            <person name="Mori E."/>
            <person name="Abe Y."/>
            <person name="Kisaki G."/>
            <person name="Hamano K."/>
            <person name="Suezawa K."/>
            <person name="Otani M."/>
            <person name="Fukuda T."/>
            <person name="Manabe T."/>
            <person name="Gomi K."/>
            <person name="Tabuchi M."/>
            <person name="Akimitsu K."/>
            <person name="Kataoka I."/>
        </authorList>
    </citation>
    <scope>NUCLEOTIDE SEQUENCE [LARGE SCALE GENOMIC DNA]</scope>
    <source>
        <strain evidence="3">cv. Fuchu</strain>
    </source>
</reference>
<dbReference type="InterPro" id="IPR014710">
    <property type="entry name" value="RmlC-like_jellyroll"/>
</dbReference>
<dbReference type="SUPFAM" id="SSF51182">
    <property type="entry name" value="RmlC-like cupins"/>
    <property type="match status" value="1"/>
</dbReference>
<gene>
    <name evidence="2" type="ORF">Acr_16g0002840</name>
</gene>
<evidence type="ECO:0000313" key="2">
    <source>
        <dbReference type="EMBL" id="GFZ03660.1"/>
    </source>
</evidence>
<dbReference type="AlphaFoldDB" id="A0A7J0FZS4"/>
<dbReference type="PANTHER" id="PTHR10309:SF0">
    <property type="entry name" value="MANNOSE-6-PHOSPHATE ISOMERASE"/>
    <property type="match status" value="1"/>
</dbReference>
<feature type="region of interest" description="Disordered" evidence="1">
    <location>
        <begin position="1"/>
        <end position="34"/>
    </location>
</feature>
<dbReference type="GO" id="GO:0004476">
    <property type="term" value="F:mannose-6-phosphate isomerase activity"/>
    <property type="evidence" value="ECO:0007669"/>
    <property type="project" value="InterPro"/>
</dbReference>
<dbReference type="OrthoDB" id="6605218at2759"/>
<accession>A0A7J0FZS4</accession>
<keyword evidence="2" id="KW-0413">Isomerase</keyword>
<organism evidence="2 3">
    <name type="scientific">Actinidia rufa</name>
    <dbReference type="NCBI Taxonomy" id="165716"/>
    <lineage>
        <taxon>Eukaryota</taxon>
        <taxon>Viridiplantae</taxon>
        <taxon>Streptophyta</taxon>
        <taxon>Embryophyta</taxon>
        <taxon>Tracheophyta</taxon>
        <taxon>Spermatophyta</taxon>
        <taxon>Magnoliopsida</taxon>
        <taxon>eudicotyledons</taxon>
        <taxon>Gunneridae</taxon>
        <taxon>Pentapetalae</taxon>
        <taxon>asterids</taxon>
        <taxon>Ericales</taxon>
        <taxon>Actinidiaceae</taxon>
        <taxon>Actinidia</taxon>
    </lineage>
</organism>
<proteinExistence type="predicted"/>
<dbReference type="Gene3D" id="1.10.441.10">
    <property type="entry name" value="Phosphomannose Isomerase, domain 2"/>
    <property type="match status" value="1"/>
</dbReference>
<dbReference type="InterPro" id="IPR016305">
    <property type="entry name" value="Mannose-6-P_Isomerase"/>
</dbReference>
<feature type="compositionally biased region" description="Pro residues" evidence="1">
    <location>
        <begin position="1"/>
        <end position="11"/>
    </location>
</feature>
<sequence length="195" mass="21610">MAIDPPPPATPVPLISSGEDLTNHPTSPSSLSLPPSPLANEFHSICKNYNGLDVEESRLYTEFWLYTHESGTSFLVEALENGVSMAELSESLSLKSWIDEHPSVPGDKVVEKWGVNLPFVIKELKDVLQNVPKIAEVVGHSAYANQVLDINYQDGEEKLKAFIQSIFTQLMYASKDVSSMLTYKQGFPEILQESL</sequence>
<comment type="caution">
    <text evidence="2">The sequence shown here is derived from an EMBL/GenBank/DDBJ whole genome shotgun (WGS) entry which is preliminary data.</text>
</comment>
<dbReference type="Proteomes" id="UP000585474">
    <property type="component" value="Unassembled WGS sequence"/>
</dbReference>
<protein>
    <submittedName>
        <fullName evidence="2">Mannose-6-phosphate isomerase, type I</fullName>
    </submittedName>
</protein>